<feature type="domain" description="FHA" evidence="1">
    <location>
        <begin position="130"/>
        <end position="179"/>
    </location>
</feature>
<dbReference type="InterPro" id="IPR008984">
    <property type="entry name" value="SMAD_FHA_dom_sf"/>
</dbReference>
<protein>
    <submittedName>
        <fullName evidence="3">FHA domain-containing protein</fullName>
    </submittedName>
</protein>
<dbReference type="RefSeq" id="WP_154548884.1">
    <property type="nucleotide sequence ID" value="NZ_VUMX01000015.1"/>
</dbReference>
<sequence length="465" mass="51401">MNETANLVILEQNAIREQSLTGKTVWWLGRRVPGRQVDVALSSPLASRTHGEFHLEQGQWFYQDLGSLNGTFLNGDKLPVKTDAYLQNGDILRVDTGDLEAPDENGILILFESRPQESQWQEYDLTGLSTTIGRERACDLVIDRPYVADQQLTISQVGNSFYAAAANSAGGTKINNRYISGQVPLHEKDVITFSNCRLIFTNGRIFYSLPAKQEVFTDNSAAYLANKLRRLQVKITDGLDEKVRFAAEAGALVGLLGPSIAKLELIKALAGQNASAKGEIRCQGVDCLQDPSKATDQLAFISSYSLDESEANMPLGYYLSETAKLVLPEADRRQQAEQTEQILQLLDLESSKEKRLNACSESEKRLALLGKDLLKGKLVLILDEPDAGLSPRDRNFMFTALRKLAHNGNKTVVASISQIQDIDCFDKVVVLKEKAYDEWAAVGTPEIIADRAGIRTSSFDHLLSF</sequence>
<dbReference type="InterPro" id="IPR000253">
    <property type="entry name" value="FHA_dom"/>
</dbReference>
<name>A0A6A8MEP7_9LACO</name>
<dbReference type="CDD" id="cd00060">
    <property type="entry name" value="FHA"/>
    <property type="match status" value="2"/>
</dbReference>
<dbReference type="PROSITE" id="PS50006">
    <property type="entry name" value="FHA_DOMAIN"/>
    <property type="match status" value="2"/>
</dbReference>
<feature type="domain" description="FHA" evidence="1">
    <location>
        <begin position="26"/>
        <end position="78"/>
    </location>
</feature>
<dbReference type="SUPFAM" id="SSF52540">
    <property type="entry name" value="P-loop containing nucleoside triphosphate hydrolases"/>
    <property type="match status" value="1"/>
</dbReference>
<dbReference type="Pfam" id="PF00005">
    <property type="entry name" value="ABC_tran"/>
    <property type="match status" value="1"/>
</dbReference>
<dbReference type="GO" id="GO:0005524">
    <property type="term" value="F:ATP binding"/>
    <property type="evidence" value="ECO:0007669"/>
    <property type="project" value="InterPro"/>
</dbReference>
<dbReference type="Gene3D" id="3.40.50.300">
    <property type="entry name" value="P-loop containing nucleotide triphosphate hydrolases"/>
    <property type="match status" value="1"/>
</dbReference>
<dbReference type="OrthoDB" id="9804819at2"/>
<proteinExistence type="predicted"/>
<evidence type="ECO:0000313" key="3">
    <source>
        <dbReference type="EMBL" id="MST87265.1"/>
    </source>
</evidence>
<dbReference type="Gene3D" id="2.60.200.20">
    <property type="match status" value="2"/>
</dbReference>
<evidence type="ECO:0000259" key="2">
    <source>
        <dbReference type="PROSITE" id="PS50893"/>
    </source>
</evidence>
<dbReference type="EMBL" id="VUMX01000015">
    <property type="protein sequence ID" value="MST87265.1"/>
    <property type="molecule type" value="Genomic_DNA"/>
</dbReference>
<comment type="caution">
    <text evidence="3">The sequence shown here is derived from an EMBL/GenBank/DDBJ whole genome shotgun (WGS) entry which is preliminary data.</text>
</comment>
<feature type="domain" description="ABC transporter" evidence="2">
    <location>
        <begin position="222"/>
        <end position="458"/>
    </location>
</feature>
<dbReference type="GO" id="GO:0016887">
    <property type="term" value="F:ATP hydrolysis activity"/>
    <property type="evidence" value="ECO:0007669"/>
    <property type="project" value="InterPro"/>
</dbReference>
<dbReference type="InterPro" id="IPR027417">
    <property type="entry name" value="P-loop_NTPase"/>
</dbReference>
<dbReference type="InterPro" id="IPR050923">
    <property type="entry name" value="Cell_Proc_Reg/RNA_Proc"/>
</dbReference>
<dbReference type="AlphaFoldDB" id="A0A6A8MEP7"/>
<accession>A0A6A8MEP7</accession>
<dbReference type="PANTHER" id="PTHR23308">
    <property type="entry name" value="NUCLEAR INHIBITOR OF PROTEIN PHOSPHATASE-1"/>
    <property type="match status" value="1"/>
</dbReference>
<gene>
    <name evidence="3" type="ORF">FYJ62_06360</name>
</gene>
<dbReference type="Proteomes" id="UP000438120">
    <property type="component" value="Unassembled WGS sequence"/>
</dbReference>
<dbReference type="SMART" id="SM00240">
    <property type="entry name" value="FHA"/>
    <property type="match status" value="2"/>
</dbReference>
<dbReference type="SUPFAM" id="SSF49879">
    <property type="entry name" value="SMAD/FHA domain"/>
    <property type="match status" value="2"/>
</dbReference>
<dbReference type="Pfam" id="PF00498">
    <property type="entry name" value="FHA"/>
    <property type="match status" value="2"/>
</dbReference>
<keyword evidence="4" id="KW-1185">Reference proteome</keyword>
<evidence type="ECO:0000313" key="4">
    <source>
        <dbReference type="Proteomes" id="UP000438120"/>
    </source>
</evidence>
<dbReference type="InterPro" id="IPR003439">
    <property type="entry name" value="ABC_transporter-like_ATP-bd"/>
</dbReference>
<reference evidence="3 4" key="1">
    <citation type="submission" date="2019-08" db="EMBL/GenBank/DDBJ databases">
        <title>In-depth cultivation of the pig gut microbiome towards novel bacterial diversity and tailored functional studies.</title>
        <authorList>
            <person name="Wylensek D."/>
            <person name="Hitch T.C.A."/>
            <person name="Clavel T."/>
        </authorList>
    </citation>
    <scope>NUCLEOTIDE SEQUENCE [LARGE SCALE GENOMIC DNA]</scope>
    <source>
        <strain evidence="3 4">Bifido-178-WT-2B</strain>
    </source>
</reference>
<evidence type="ECO:0000259" key="1">
    <source>
        <dbReference type="PROSITE" id="PS50006"/>
    </source>
</evidence>
<organism evidence="3 4">
    <name type="scientific">Lactobacillus porci</name>
    <dbReference type="NCBI Taxonomy" id="2012477"/>
    <lineage>
        <taxon>Bacteria</taxon>
        <taxon>Bacillati</taxon>
        <taxon>Bacillota</taxon>
        <taxon>Bacilli</taxon>
        <taxon>Lactobacillales</taxon>
        <taxon>Lactobacillaceae</taxon>
        <taxon>Lactobacillus</taxon>
    </lineage>
</organism>
<dbReference type="PROSITE" id="PS50893">
    <property type="entry name" value="ABC_TRANSPORTER_2"/>
    <property type="match status" value="1"/>
</dbReference>